<proteinExistence type="predicted"/>
<keyword evidence="2" id="KW-0863">Zinc-finger</keyword>
<accession>A0A6C0HXU8</accession>
<evidence type="ECO:0008006" key="5">
    <source>
        <dbReference type="Google" id="ProtNLM"/>
    </source>
</evidence>
<dbReference type="Gene3D" id="1.25.40.10">
    <property type="entry name" value="Tetratricopeptide repeat domain"/>
    <property type="match status" value="1"/>
</dbReference>
<organism evidence="4">
    <name type="scientific">viral metagenome</name>
    <dbReference type="NCBI Taxonomy" id="1070528"/>
    <lineage>
        <taxon>unclassified sequences</taxon>
        <taxon>metagenomes</taxon>
        <taxon>organismal metagenomes</taxon>
    </lineage>
</organism>
<sequence length="291" mass="34196">MDLEDIELYCNLDFDPDMKKKYENIIIDIFNNFNNMCPNNYNQDNPDIMVIVALYYISKKEFTTAINILLEAIIINNNYNISCTLGIILNILNKKEDSIKYFKLGADNNHILSATNLAYEYLCQGNRDLYFYYNNIGLINNDENAQINKAIYLWTFKKDIISAEEIFNNLSNNYRAYYEHAKLISDINKKKALLMKAIQLKPKKPYIDMLISLTGDYERNLLYKKNNININKLINIDNSITIRYLENDISRYSKCPTCNIKTELFKLKCNHSLCNDCIIKYCQNKCCICYK</sequence>
<keyword evidence="1" id="KW-0479">Metal-binding</keyword>
<reference evidence="4" key="1">
    <citation type="journal article" date="2020" name="Nature">
        <title>Giant virus diversity and host interactions through global metagenomics.</title>
        <authorList>
            <person name="Schulz F."/>
            <person name="Roux S."/>
            <person name="Paez-Espino D."/>
            <person name="Jungbluth S."/>
            <person name="Walsh D.A."/>
            <person name="Denef V.J."/>
            <person name="McMahon K.D."/>
            <person name="Konstantinidis K.T."/>
            <person name="Eloe-Fadrosh E.A."/>
            <person name="Kyrpides N.C."/>
            <person name="Woyke T."/>
        </authorList>
    </citation>
    <scope>NUCLEOTIDE SEQUENCE</scope>
    <source>
        <strain evidence="4">GVMAG-M-3300023184-177</strain>
    </source>
</reference>
<evidence type="ECO:0000256" key="2">
    <source>
        <dbReference type="ARBA" id="ARBA00022771"/>
    </source>
</evidence>
<dbReference type="AlphaFoldDB" id="A0A6C0HXU8"/>
<dbReference type="InterPro" id="IPR017907">
    <property type="entry name" value="Znf_RING_CS"/>
</dbReference>
<protein>
    <recommendedName>
        <fullName evidence="5">RING-type domain-containing protein</fullName>
    </recommendedName>
</protein>
<dbReference type="PROSITE" id="PS00518">
    <property type="entry name" value="ZF_RING_1"/>
    <property type="match status" value="1"/>
</dbReference>
<evidence type="ECO:0000256" key="1">
    <source>
        <dbReference type="ARBA" id="ARBA00022723"/>
    </source>
</evidence>
<evidence type="ECO:0000313" key="4">
    <source>
        <dbReference type="EMBL" id="QHT84663.1"/>
    </source>
</evidence>
<dbReference type="GO" id="GO:0008270">
    <property type="term" value="F:zinc ion binding"/>
    <property type="evidence" value="ECO:0007669"/>
    <property type="project" value="UniProtKB-KW"/>
</dbReference>
<dbReference type="InterPro" id="IPR011990">
    <property type="entry name" value="TPR-like_helical_dom_sf"/>
</dbReference>
<dbReference type="EMBL" id="MN740022">
    <property type="protein sequence ID" value="QHT84663.1"/>
    <property type="molecule type" value="Genomic_DNA"/>
</dbReference>
<dbReference type="SUPFAM" id="SSF81901">
    <property type="entry name" value="HCP-like"/>
    <property type="match status" value="1"/>
</dbReference>
<keyword evidence="3" id="KW-0862">Zinc</keyword>
<evidence type="ECO:0000256" key="3">
    <source>
        <dbReference type="ARBA" id="ARBA00022833"/>
    </source>
</evidence>
<name>A0A6C0HXU8_9ZZZZ</name>